<feature type="region of interest" description="Disordered" evidence="7">
    <location>
        <begin position="381"/>
        <end position="455"/>
    </location>
</feature>
<dbReference type="Gene3D" id="3.10.20.90">
    <property type="entry name" value="Phosphatidylinositol 3-kinase Catalytic Subunit, Chain A, domain 1"/>
    <property type="match status" value="1"/>
</dbReference>
<organism evidence="10 11">
    <name type="scientific">Pseudomicrostroma glucosiphilum</name>
    <dbReference type="NCBI Taxonomy" id="1684307"/>
    <lineage>
        <taxon>Eukaryota</taxon>
        <taxon>Fungi</taxon>
        <taxon>Dikarya</taxon>
        <taxon>Basidiomycota</taxon>
        <taxon>Ustilaginomycotina</taxon>
        <taxon>Exobasidiomycetes</taxon>
        <taxon>Microstromatales</taxon>
        <taxon>Microstromatales incertae sedis</taxon>
        <taxon>Pseudomicrostroma</taxon>
    </lineage>
</organism>
<dbReference type="STRING" id="1684307.A0A316U7I3"/>
<dbReference type="InterPro" id="IPR038765">
    <property type="entry name" value="Papain-like_cys_pep_sf"/>
</dbReference>
<dbReference type="PROSITE" id="PS00972">
    <property type="entry name" value="USP_1"/>
    <property type="match status" value="1"/>
</dbReference>
<keyword evidence="3 6" id="KW-0833">Ubl conjugation pathway</keyword>
<evidence type="ECO:0000256" key="7">
    <source>
        <dbReference type="SAM" id="MobiDB-lite"/>
    </source>
</evidence>
<dbReference type="GO" id="GO:0016579">
    <property type="term" value="P:protein deubiquitination"/>
    <property type="evidence" value="ECO:0007669"/>
    <property type="project" value="InterPro"/>
</dbReference>
<dbReference type="AlphaFoldDB" id="A0A316U7I3"/>
<name>A0A316U7I3_9BASI</name>
<comment type="catalytic activity">
    <reaction evidence="1 6">
        <text>Thiol-dependent hydrolysis of ester, thioester, amide, peptide and isopeptide bonds formed by the C-terminal Gly of ubiquitin (a 76-residue protein attached to proteins as an intracellular targeting signal).</text>
        <dbReference type="EC" id="3.4.19.12"/>
    </reaction>
</comment>
<feature type="domain" description="Ubiquitin-like" evidence="8">
    <location>
        <begin position="5"/>
        <end position="75"/>
    </location>
</feature>
<accession>A0A316U7I3</accession>
<dbReference type="GO" id="GO:0043161">
    <property type="term" value="P:proteasome-mediated ubiquitin-dependent protein catabolic process"/>
    <property type="evidence" value="ECO:0007669"/>
    <property type="project" value="InterPro"/>
</dbReference>
<dbReference type="SMART" id="SM00213">
    <property type="entry name" value="UBQ"/>
    <property type="match status" value="1"/>
</dbReference>
<dbReference type="Pfam" id="PF00443">
    <property type="entry name" value="UCH"/>
    <property type="match status" value="1"/>
</dbReference>
<evidence type="ECO:0000256" key="6">
    <source>
        <dbReference type="RuleBase" id="RU366025"/>
    </source>
</evidence>
<evidence type="ECO:0000256" key="5">
    <source>
        <dbReference type="ARBA" id="ARBA00022807"/>
    </source>
</evidence>
<dbReference type="InterPro" id="IPR029071">
    <property type="entry name" value="Ubiquitin-like_domsf"/>
</dbReference>
<dbReference type="GO" id="GO:0004843">
    <property type="term" value="F:cysteine-type deubiquitinase activity"/>
    <property type="evidence" value="ECO:0007669"/>
    <property type="project" value="UniProtKB-UniRule"/>
</dbReference>
<dbReference type="GO" id="GO:0070628">
    <property type="term" value="F:proteasome binding"/>
    <property type="evidence" value="ECO:0007669"/>
    <property type="project" value="TreeGrafter"/>
</dbReference>
<gene>
    <name evidence="10" type="ORF">BCV69DRAFT_270000</name>
</gene>
<sequence length="575" mass="63363">MPKMPAINIKIKHDRNLHDISVDPSQPATAFKDAIYQKTGVPVDRQKVMVKGGLLKDDADLTKLNLKAGQTIMVIGSAGELPKAPTGPVTFLEDMTDTQLAEATRSKAGLTNLGNTCYLNSTLQVMRTIPELQVALDQFSGTMGGLDGEANLTASLRDLYKSLGTTTDAFPPFAFLTILRQNAPQFAEMQSDGHGYAQQDAEEAWVRIVTALQSTLKGLGPPITAGEQSSQIASSKKFVEQYLTGDMVVKRSTAEAPEEEATTSHEPFSILQCNISSTTNYMSQGIQDSLNQQVEKTSQTLGRTAVYDEVRRINRLPAYLTTHFVRFYWRREIRKKTKIARKVRFPFELDVTDFLSDELKAKTRPYRDRLIEISKEREERSRIRKKAKAKREESLRSDAAASTRPGDSAVASSSGNEAPKPAEPIAVDPSEERLNAPTEVEVSSSALGAVTTEEEELKLREKESAELEKLIHPDIKADIGANPSGLYELVGVVTHKGTAADGGHYISWTLKEDDQKDSSGAATNKAATVLDADKEEWYKFDDEKVSTVSKEKIMMLDGGGQDSTAYMLLYRSKKL</sequence>
<dbReference type="CDD" id="cd16104">
    <property type="entry name" value="Ubl_USP14_like"/>
    <property type="match status" value="1"/>
</dbReference>
<keyword evidence="5 6" id="KW-0788">Thiol protease</keyword>
<evidence type="ECO:0000313" key="11">
    <source>
        <dbReference type="Proteomes" id="UP000245942"/>
    </source>
</evidence>
<dbReference type="GO" id="GO:0061136">
    <property type="term" value="P:regulation of proteasomal protein catabolic process"/>
    <property type="evidence" value="ECO:0007669"/>
    <property type="project" value="TreeGrafter"/>
</dbReference>
<dbReference type="PROSITE" id="PS50235">
    <property type="entry name" value="USP_3"/>
    <property type="match status" value="1"/>
</dbReference>
<comment type="similarity">
    <text evidence="6">Belongs to the peptidase C19 family.</text>
</comment>
<keyword evidence="2 6" id="KW-0645">Protease</keyword>
<protein>
    <recommendedName>
        <fullName evidence="6">Ubiquitin carboxyl-terminal hydrolase</fullName>
        <ecNumber evidence="6">3.4.19.12</ecNumber>
    </recommendedName>
</protein>
<dbReference type="CDD" id="cd02657">
    <property type="entry name" value="Peptidase_C19A"/>
    <property type="match status" value="1"/>
</dbReference>
<evidence type="ECO:0000259" key="8">
    <source>
        <dbReference type="PROSITE" id="PS50053"/>
    </source>
</evidence>
<dbReference type="PANTHER" id="PTHR43982:SF1">
    <property type="entry name" value="UBIQUITIN CARBOXYL-TERMINAL HYDROLASE 14"/>
    <property type="match status" value="1"/>
</dbReference>
<evidence type="ECO:0000256" key="2">
    <source>
        <dbReference type="ARBA" id="ARBA00022670"/>
    </source>
</evidence>
<dbReference type="PROSITE" id="PS00973">
    <property type="entry name" value="USP_2"/>
    <property type="match status" value="1"/>
</dbReference>
<dbReference type="OrthoDB" id="333239at2759"/>
<dbReference type="Proteomes" id="UP000245942">
    <property type="component" value="Unassembled WGS sequence"/>
</dbReference>
<dbReference type="InterPro" id="IPR018200">
    <property type="entry name" value="USP_CS"/>
</dbReference>
<evidence type="ECO:0000256" key="1">
    <source>
        <dbReference type="ARBA" id="ARBA00000707"/>
    </source>
</evidence>
<dbReference type="RefSeq" id="XP_025348357.1">
    <property type="nucleotide sequence ID" value="XM_025490911.1"/>
</dbReference>
<dbReference type="InterPro" id="IPR044635">
    <property type="entry name" value="UBP14-like"/>
</dbReference>
<evidence type="ECO:0000256" key="3">
    <source>
        <dbReference type="ARBA" id="ARBA00022786"/>
    </source>
</evidence>
<dbReference type="Gene3D" id="3.90.70.10">
    <property type="entry name" value="Cysteine proteinases"/>
    <property type="match status" value="1"/>
</dbReference>
<dbReference type="SUPFAM" id="SSF54236">
    <property type="entry name" value="Ubiquitin-like"/>
    <property type="match status" value="1"/>
</dbReference>
<dbReference type="EMBL" id="KZ819326">
    <property type="protein sequence ID" value="PWN21197.1"/>
    <property type="molecule type" value="Genomic_DNA"/>
</dbReference>
<keyword evidence="11" id="KW-1185">Reference proteome</keyword>
<reference evidence="10 11" key="1">
    <citation type="journal article" date="2018" name="Mol. Biol. Evol.">
        <title>Broad Genomic Sampling Reveals a Smut Pathogenic Ancestry of the Fungal Clade Ustilaginomycotina.</title>
        <authorList>
            <person name="Kijpornyongpan T."/>
            <person name="Mondo S.J."/>
            <person name="Barry K."/>
            <person name="Sandor L."/>
            <person name="Lee J."/>
            <person name="Lipzen A."/>
            <person name="Pangilinan J."/>
            <person name="LaButti K."/>
            <person name="Hainaut M."/>
            <person name="Henrissat B."/>
            <person name="Grigoriev I.V."/>
            <person name="Spatafora J.W."/>
            <person name="Aime M.C."/>
        </authorList>
    </citation>
    <scope>NUCLEOTIDE SEQUENCE [LARGE SCALE GENOMIC DNA]</scope>
    <source>
        <strain evidence="10 11">MCA 4718</strain>
    </source>
</reference>
<dbReference type="GeneID" id="37012645"/>
<evidence type="ECO:0000313" key="10">
    <source>
        <dbReference type="EMBL" id="PWN21197.1"/>
    </source>
</evidence>
<dbReference type="InterPro" id="IPR000626">
    <property type="entry name" value="Ubiquitin-like_dom"/>
</dbReference>
<evidence type="ECO:0000256" key="4">
    <source>
        <dbReference type="ARBA" id="ARBA00022801"/>
    </source>
</evidence>
<dbReference type="Pfam" id="PF00240">
    <property type="entry name" value="ubiquitin"/>
    <property type="match status" value="1"/>
</dbReference>
<dbReference type="PANTHER" id="PTHR43982">
    <property type="entry name" value="UBIQUITIN CARBOXYL-TERMINAL HYDROLASE"/>
    <property type="match status" value="1"/>
</dbReference>
<feature type="domain" description="USP" evidence="9">
    <location>
        <begin position="108"/>
        <end position="573"/>
    </location>
</feature>
<dbReference type="EC" id="3.4.19.12" evidence="6"/>
<proteinExistence type="inferred from homology"/>
<dbReference type="PROSITE" id="PS50053">
    <property type="entry name" value="UBIQUITIN_2"/>
    <property type="match status" value="1"/>
</dbReference>
<keyword evidence="4 6" id="KW-0378">Hydrolase</keyword>
<dbReference type="InterPro" id="IPR001394">
    <property type="entry name" value="Peptidase_C19_UCH"/>
</dbReference>
<dbReference type="InterPro" id="IPR028889">
    <property type="entry name" value="USP"/>
</dbReference>
<evidence type="ECO:0000259" key="9">
    <source>
        <dbReference type="PROSITE" id="PS50235"/>
    </source>
</evidence>
<dbReference type="SUPFAM" id="SSF54001">
    <property type="entry name" value="Cysteine proteinases"/>
    <property type="match status" value="1"/>
</dbReference>